<keyword evidence="1" id="KW-0732">Signal</keyword>
<organism evidence="2 3">
    <name type="scientific">Lentilactobacillus parafarraginis F0439</name>
    <dbReference type="NCBI Taxonomy" id="797515"/>
    <lineage>
        <taxon>Bacteria</taxon>
        <taxon>Bacillati</taxon>
        <taxon>Bacillota</taxon>
        <taxon>Bacilli</taxon>
        <taxon>Lactobacillales</taxon>
        <taxon>Lactobacillaceae</taxon>
        <taxon>Lentilactobacillus</taxon>
    </lineage>
</organism>
<dbReference type="PATRIC" id="fig|797515.3.peg.1342"/>
<protein>
    <recommendedName>
        <fullName evidence="4">Extracellular protein</fullName>
    </recommendedName>
</protein>
<dbReference type="HOGENOM" id="CLU_087249_0_0_9"/>
<evidence type="ECO:0008006" key="4">
    <source>
        <dbReference type="Google" id="ProtNLM"/>
    </source>
</evidence>
<sequence length="270" mass="30321">MKFIYRIGIAFTAGIALLVGGEMAATTAHATVIKNSFLQTQRTIHTTNSKKQVKLTLPNKTVVQATAVKNRGGRKFIYINGEQLSYRLRKPLLASKSTSNYSAWIPATRANFKQVKTPVYLSYYNTHVRRKQVKNKTYHTTGNLWKGHALPTNYTTQKDPRLRITTDGYLEYFANSPFVYRTSPRPTATLKVISASHPGGSGKDIMTFHSSFSALPFKKVANTNTLTIQWTARSTVTAIPNENNVKLLTQQYVSKIGGQEWYNLSSTINY</sequence>
<evidence type="ECO:0000313" key="3">
    <source>
        <dbReference type="Proteomes" id="UP000004625"/>
    </source>
</evidence>
<dbReference type="STRING" id="797515.HMPREF9103_01453"/>
<keyword evidence="3" id="KW-1185">Reference proteome</keyword>
<proteinExistence type="predicted"/>
<feature type="chain" id="PRO_5003530025" description="Extracellular protein" evidence="1">
    <location>
        <begin position="25"/>
        <end position="270"/>
    </location>
</feature>
<accession>G9ZNZ9</accession>
<dbReference type="Proteomes" id="UP000004625">
    <property type="component" value="Unassembled WGS sequence"/>
</dbReference>
<comment type="caution">
    <text evidence="2">The sequence shown here is derived from an EMBL/GenBank/DDBJ whole genome shotgun (WGS) entry which is preliminary data.</text>
</comment>
<evidence type="ECO:0000313" key="2">
    <source>
        <dbReference type="EMBL" id="EHL98559.1"/>
    </source>
</evidence>
<dbReference type="AlphaFoldDB" id="G9ZNZ9"/>
<gene>
    <name evidence="2" type="ORF">HMPREF9103_01453</name>
</gene>
<dbReference type="EMBL" id="AGEY01000072">
    <property type="protein sequence ID" value="EHL98559.1"/>
    <property type="molecule type" value="Genomic_DNA"/>
</dbReference>
<name>G9ZNZ9_9LACO</name>
<reference evidence="2 3" key="1">
    <citation type="submission" date="2011-09" db="EMBL/GenBank/DDBJ databases">
        <authorList>
            <person name="Weinstock G."/>
            <person name="Sodergren E."/>
            <person name="Clifton S."/>
            <person name="Fulton L."/>
            <person name="Fulton B."/>
            <person name="Courtney L."/>
            <person name="Fronick C."/>
            <person name="Harrison M."/>
            <person name="Strong C."/>
            <person name="Farmer C."/>
            <person name="Delahaunty K."/>
            <person name="Markovic C."/>
            <person name="Hall O."/>
            <person name="Minx P."/>
            <person name="Tomlinson C."/>
            <person name="Mitreva M."/>
            <person name="Hou S."/>
            <person name="Chen J."/>
            <person name="Wollam A."/>
            <person name="Pepin K.H."/>
            <person name="Johnson M."/>
            <person name="Bhonagiri V."/>
            <person name="Zhang X."/>
            <person name="Suruliraj S."/>
            <person name="Warren W."/>
            <person name="Chinwalla A."/>
            <person name="Mardis E.R."/>
            <person name="Wilson R.K."/>
        </authorList>
    </citation>
    <scope>NUCLEOTIDE SEQUENCE [LARGE SCALE GENOMIC DNA]</scope>
    <source>
        <strain evidence="2 3">F0439</strain>
    </source>
</reference>
<feature type="signal peptide" evidence="1">
    <location>
        <begin position="1"/>
        <end position="24"/>
    </location>
</feature>
<dbReference type="eggNOG" id="ENOG50309X1">
    <property type="taxonomic scope" value="Bacteria"/>
</dbReference>
<dbReference type="RefSeq" id="WP_008212594.1">
    <property type="nucleotide sequence ID" value="NZ_JH414968.1"/>
</dbReference>
<evidence type="ECO:0000256" key="1">
    <source>
        <dbReference type="SAM" id="SignalP"/>
    </source>
</evidence>